<evidence type="ECO:0000313" key="2">
    <source>
        <dbReference type="EMBL" id="TDP59350.1"/>
    </source>
</evidence>
<evidence type="ECO:0008006" key="4">
    <source>
        <dbReference type="Google" id="ProtNLM"/>
    </source>
</evidence>
<organism evidence="2 3">
    <name type="scientific">Flavobacterium dankookense</name>
    <dbReference type="NCBI Taxonomy" id="706186"/>
    <lineage>
        <taxon>Bacteria</taxon>
        <taxon>Pseudomonadati</taxon>
        <taxon>Bacteroidota</taxon>
        <taxon>Flavobacteriia</taxon>
        <taxon>Flavobacteriales</taxon>
        <taxon>Flavobacteriaceae</taxon>
        <taxon>Flavobacterium</taxon>
    </lineage>
</organism>
<name>A0A4R6QAX6_9FLAO</name>
<dbReference type="RefSeq" id="WP_133532886.1">
    <property type="nucleotide sequence ID" value="NZ_SNXR01000013.1"/>
</dbReference>
<dbReference type="OrthoDB" id="1451408at2"/>
<dbReference type="InterPro" id="IPR011990">
    <property type="entry name" value="TPR-like_helical_dom_sf"/>
</dbReference>
<gene>
    <name evidence="2" type="ORF">BC748_1597</name>
</gene>
<protein>
    <recommendedName>
        <fullName evidence="4">Tetratricopeptide repeat protein</fullName>
    </recommendedName>
</protein>
<evidence type="ECO:0000313" key="3">
    <source>
        <dbReference type="Proteomes" id="UP000295260"/>
    </source>
</evidence>
<feature type="signal peptide" evidence="1">
    <location>
        <begin position="1"/>
        <end position="18"/>
    </location>
</feature>
<sequence>MNKRLNVLFALFSSFVLAQSKDGYWDNVRTTNETITLGAGKKKMIKTADFPLGTTEVVYRISILDDNQKISSSLVSVLKAIPDPTGISQGSAGAVFLASTISGDDKCKYAVFSNEKDALEYEKSTVLKNACVIQNEPINKEAKLLSEKSKCLNGNQNLWFVFESDNWIMKQKIVFEVVPWVDYKFKNGWTNAAKKELLLEIENNDFFKSINQKDILLGYFIETFTSKYNFNDFKEIIPAERAKAFNDVMDESLKKSGLMNGYLDGIRAEAKRFLSAKEYEKGMSLIENDIIQKGRATDLDYGLQGDFYLMTKQYIKAEVAIKKAISMNATNIEHQLRLAHVYLFSNRISDAKDIHKKYRSNNVSSSKSWTQATKEDFENFKKNGLPTDDFKKIFRILE</sequence>
<keyword evidence="3" id="KW-1185">Reference proteome</keyword>
<accession>A0A4R6QAX6</accession>
<keyword evidence="1" id="KW-0732">Signal</keyword>
<dbReference type="AlphaFoldDB" id="A0A4R6QAX6"/>
<feature type="chain" id="PRO_5021029802" description="Tetratricopeptide repeat protein" evidence="1">
    <location>
        <begin position="19"/>
        <end position="398"/>
    </location>
</feature>
<dbReference type="EMBL" id="SNXR01000013">
    <property type="protein sequence ID" value="TDP59350.1"/>
    <property type="molecule type" value="Genomic_DNA"/>
</dbReference>
<dbReference type="Gene3D" id="1.25.40.10">
    <property type="entry name" value="Tetratricopeptide repeat domain"/>
    <property type="match status" value="1"/>
</dbReference>
<evidence type="ECO:0000256" key="1">
    <source>
        <dbReference type="SAM" id="SignalP"/>
    </source>
</evidence>
<proteinExistence type="predicted"/>
<dbReference type="SUPFAM" id="SSF48452">
    <property type="entry name" value="TPR-like"/>
    <property type="match status" value="1"/>
</dbReference>
<comment type="caution">
    <text evidence="2">The sequence shown here is derived from an EMBL/GenBank/DDBJ whole genome shotgun (WGS) entry which is preliminary data.</text>
</comment>
<reference evidence="2 3" key="1">
    <citation type="submission" date="2019-03" db="EMBL/GenBank/DDBJ databases">
        <title>Genomic Encyclopedia of Archaeal and Bacterial Type Strains, Phase II (KMG-II): from individual species to whole genera.</title>
        <authorList>
            <person name="Goeker M."/>
        </authorList>
    </citation>
    <scope>NUCLEOTIDE SEQUENCE [LARGE SCALE GENOMIC DNA]</scope>
    <source>
        <strain evidence="2 3">DSM 25687</strain>
    </source>
</reference>
<dbReference type="Proteomes" id="UP000295260">
    <property type="component" value="Unassembled WGS sequence"/>
</dbReference>